<sequence>MSTSEAPEPQAEPDADPGAGAASGDRALLHPLLADDPPSVGGRWLDARVAASPSGVAFTAHDDHNTPALLVMLSEGASADAAAVDRFAGTVNKMHIDTVLARGGRGQGEGRLGHTFAPGPATPAAPDERPNAPWVALAFDGSSRAVDEAERVLAEVDLSWLPQQGRPAGPDYRLPWIDKVAPGLSRPWPLPWPGRGDRAGWGTLLLSWLIMMLLMALAILVAILLFQAAPPQSPPPPVPTESTESPPPSPDSASPSPDTASPSPDSASPSPDSASPSPQSGSPEPSPSGSPGGSPSPNSRL</sequence>
<feature type="compositionally biased region" description="Low complexity" evidence="1">
    <location>
        <begin position="16"/>
        <end position="35"/>
    </location>
</feature>
<reference evidence="3 4" key="1">
    <citation type="journal article" date="2023" name="Environ Microbiome">
        <title>A coral-associated actinobacterium mitigates coral bleaching under heat stress.</title>
        <authorList>
            <person name="Li J."/>
            <person name="Zou Y."/>
            <person name="Li Q."/>
            <person name="Zhang J."/>
            <person name="Bourne D.G."/>
            <person name="Lyu Y."/>
            <person name="Liu C."/>
            <person name="Zhang S."/>
        </authorList>
    </citation>
    <scope>NUCLEOTIDE SEQUENCE [LARGE SCALE GENOMIC DNA]</scope>
    <source>
        <strain evidence="3 4">SCSIO 13291</strain>
    </source>
</reference>
<keyword evidence="2" id="KW-1133">Transmembrane helix</keyword>
<dbReference type="EMBL" id="CP115965">
    <property type="protein sequence ID" value="WZW99928.1"/>
    <property type="molecule type" value="Genomic_DNA"/>
</dbReference>
<feature type="transmembrane region" description="Helical" evidence="2">
    <location>
        <begin position="205"/>
        <end position="226"/>
    </location>
</feature>
<feature type="compositionally biased region" description="Low complexity" evidence="1">
    <location>
        <begin position="251"/>
        <end position="301"/>
    </location>
</feature>
<dbReference type="PRINTS" id="PR01217">
    <property type="entry name" value="PRICHEXTENSN"/>
</dbReference>
<accession>A0ABZ3CBM6</accession>
<keyword evidence="2" id="KW-0472">Membrane</keyword>
<name>A0ABZ3CBM6_9ACTN</name>
<feature type="region of interest" description="Disordered" evidence="1">
    <location>
        <begin position="1"/>
        <end position="35"/>
    </location>
</feature>
<keyword evidence="2" id="KW-0812">Transmembrane</keyword>
<dbReference type="Proteomes" id="UP001434337">
    <property type="component" value="Chromosome"/>
</dbReference>
<feature type="region of interest" description="Disordered" evidence="1">
    <location>
        <begin position="231"/>
        <end position="301"/>
    </location>
</feature>
<evidence type="ECO:0000313" key="4">
    <source>
        <dbReference type="Proteomes" id="UP001434337"/>
    </source>
</evidence>
<protein>
    <submittedName>
        <fullName evidence="3">Uncharacterized protein</fullName>
    </submittedName>
</protein>
<organism evidence="3 4">
    <name type="scientific">Propioniciclava soli</name>
    <dbReference type="NCBI Taxonomy" id="2775081"/>
    <lineage>
        <taxon>Bacteria</taxon>
        <taxon>Bacillati</taxon>
        <taxon>Actinomycetota</taxon>
        <taxon>Actinomycetes</taxon>
        <taxon>Propionibacteriales</taxon>
        <taxon>Propionibacteriaceae</taxon>
        <taxon>Propioniciclava</taxon>
    </lineage>
</organism>
<gene>
    <name evidence="3" type="ORF">PCC79_07005</name>
</gene>
<evidence type="ECO:0000313" key="3">
    <source>
        <dbReference type="EMBL" id="WZW99928.1"/>
    </source>
</evidence>
<proteinExistence type="predicted"/>
<evidence type="ECO:0000256" key="2">
    <source>
        <dbReference type="SAM" id="Phobius"/>
    </source>
</evidence>
<keyword evidence="4" id="KW-1185">Reference proteome</keyword>
<evidence type="ECO:0000256" key="1">
    <source>
        <dbReference type="SAM" id="MobiDB-lite"/>
    </source>
</evidence>
<feature type="compositionally biased region" description="Pro residues" evidence="1">
    <location>
        <begin position="231"/>
        <end position="250"/>
    </location>
</feature>